<evidence type="ECO:0000313" key="9">
    <source>
        <dbReference type="Proteomes" id="UP000008281"/>
    </source>
</evidence>
<dbReference type="FunCoup" id="E3N7A9">
    <property type="interactions" value="177"/>
</dbReference>
<evidence type="ECO:0000256" key="1">
    <source>
        <dbReference type="ARBA" id="ARBA00004141"/>
    </source>
</evidence>
<dbReference type="PANTHER" id="PTHR47521:SF7">
    <property type="entry name" value="SERPENTINE RECEPTOR CLASS EPSILON-6"/>
    <property type="match status" value="1"/>
</dbReference>
<evidence type="ECO:0000256" key="6">
    <source>
        <dbReference type="SAM" id="MobiDB-lite"/>
    </source>
</evidence>
<feature type="region of interest" description="Disordered" evidence="6">
    <location>
        <begin position="363"/>
        <end position="384"/>
    </location>
</feature>
<dbReference type="EMBL" id="DS268546">
    <property type="protein sequence ID" value="EFO88435.1"/>
    <property type="molecule type" value="Genomic_DNA"/>
</dbReference>
<dbReference type="OrthoDB" id="5819751at2759"/>
<keyword evidence="5 7" id="KW-0472">Membrane</keyword>
<dbReference type="AlphaFoldDB" id="E3N7A9"/>
<dbReference type="InterPro" id="IPR004151">
    <property type="entry name" value="7TM_GPCR_serpentine_rcpt_Sre"/>
</dbReference>
<feature type="transmembrane region" description="Helical" evidence="7">
    <location>
        <begin position="147"/>
        <end position="167"/>
    </location>
</feature>
<gene>
    <name evidence="8" type="primary">Cre-sre-6</name>
    <name evidence="8" type="ORF">CRE_10567</name>
</gene>
<dbReference type="PANTHER" id="PTHR47521">
    <property type="entry name" value="SERPENTINE RECEPTOR, CLASS E (EPSILON)-RELATED"/>
    <property type="match status" value="1"/>
</dbReference>
<feature type="transmembrane region" description="Helical" evidence="7">
    <location>
        <begin position="173"/>
        <end position="194"/>
    </location>
</feature>
<reference evidence="8" key="1">
    <citation type="submission" date="2007-07" db="EMBL/GenBank/DDBJ databases">
        <title>PCAP assembly of the Caenorhabditis remanei genome.</title>
        <authorList>
            <consortium name="The Caenorhabditis remanei Sequencing Consortium"/>
            <person name="Wilson R.K."/>
        </authorList>
    </citation>
    <scope>NUCLEOTIDE SEQUENCE [LARGE SCALE GENOMIC DNA]</scope>
    <source>
        <strain evidence="8">PB4641</strain>
    </source>
</reference>
<comment type="subcellular location">
    <subcellularLocation>
        <location evidence="1">Membrane</location>
        <topology evidence="1">Multi-pass membrane protein</topology>
    </subcellularLocation>
</comment>
<dbReference type="Proteomes" id="UP000008281">
    <property type="component" value="Unassembled WGS sequence"/>
</dbReference>
<evidence type="ECO:0000256" key="4">
    <source>
        <dbReference type="ARBA" id="ARBA00022989"/>
    </source>
</evidence>
<proteinExistence type="inferred from homology"/>
<keyword evidence="9" id="KW-1185">Reference proteome</keyword>
<evidence type="ECO:0000256" key="3">
    <source>
        <dbReference type="ARBA" id="ARBA00022692"/>
    </source>
</evidence>
<organism evidence="9">
    <name type="scientific">Caenorhabditis remanei</name>
    <name type="common">Caenorhabditis vulgaris</name>
    <dbReference type="NCBI Taxonomy" id="31234"/>
    <lineage>
        <taxon>Eukaryota</taxon>
        <taxon>Metazoa</taxon>
        <taxon>Ecdysozoa</taxon>
        <taxon>Nematoda</taxon>
        <taxon>Chromadorea</taxon>
        <taxon>Rhabditida</taxon>
        <taxon>Rhabditina</taxon>
        <taxon>Rhabditomorpha</taxon>
        <taxon>Rhabditoidea</taxon>
        <taxon>Rhabditidae</taxon>
        <taxon>Peloderinae</taxon>
        <taxon>Caenorhabditis</taxon>
    </lineage>
</organism>
<feature type="transmembrane region" description="Helical" evidence="7">
    <location>
        <begin position="253"/>
        <end position="271"/>
    </location>
</feature>
<dbReference type="STRING" id="31234.E3N7A9"/>
<protein>
    <submittedName>
        <fullName evidence="8">CRE-SRE-6 protein</fullName>
    </submittedName>
</protein>
<dbReference type="GO" id="GO:0016020">
    <property type="term" value="C:membrane"/>
    <property type="evidence" value="ECO:0007669"/>
    <property type="project" value="UniProtKB-SubCell"/>
</dbReference>
<sequence>MMDSSTNYRFLTFINGSVVDHIGWRLPIQFFYSFEVFMLFTNFIEYLYTFYLLLRFRAMHSNLHILLLLYGGQYFFSMISRLFLVYFQFNGSESIDESTFHSLLYTANYTRTICLFVAFNMLPFLVFERCFATCLSGTYETDRNFWIPLILISIMMPVCVLSAVAYIRNWFPIYAHCILLIVLNIGGSLLLIIVTRCNIRLHKYALFTHDSRSQISVFSSYSTLEHHGLYSLSERFQVSENIKTCQWLSRIQGSILFFNVACVSILILEYVSRNEKLIIMANVSFNILCTIYAAVTPIVVIIYTPEWTRETIRLWHLISPPSNCDHLDLRTTFGEEMSYSDKNVESKVYFDQFQKNLTKQAMEKSKRKQQRSSSWNNSEHEIFL</sequence>
<feature type="transmembrane region" description="Helical" evidence="7">
    <location>
        <begin position="277"/>
        <end position="303"/>
    </location>
</feature>
<dbReference type="InParanoid" id="E3N7A9"/>
<dbReference type="eggNOG" id="ENOG502TGQ2">
    <property type="taxonomic scope" value="Eukaryota"/>
</dbReference>
<feature type="transmembrane region" description="Helical" evidence="7">
    <location>
        <begin position="109"/>
        <end position="127"/>
    </location>
</feature>
<comment type="similarity">
    <text evidence="2">Belongs to the nematode receptor-like protein sre family.</text>
</comment>
<keyword evidence="3 7" id="KW-0812">Transmembrane</keyword>
<keyword evidence="4 7" id="KW-1133">Transmembrane helix</keyword>
<dbReference type="Pfam" id="PF03125">
    <property type="entry name" value="Sre"/>
    <property type="match status" value="1"/>
</dbReference>
<dbReference type="OMA" id="PEWTRET"/>
<evidence type="ECO:0000256" key="7">
    <source>
        <dbReference type="SAM" id="Phobius"/>
    </source>
</evidence>
<dbReference type="HOGENOM" id="CLU_043866_1_0_1"/>
<dbReference type="GO" id="GO:0007606">
    <property type="term" value="P:sensory perception of chemical stimulus"/>
    <property type="evidence" value="ECO:0007669"/>
    <property type="project" value="InterPro"/>
</dbReference>
<dbReference type="InterPro" id="IPR052860">
    <property type="entry name" value="NRL-GPCR1"/>
</dbReference>
<feature type="transmembrane region" description="Helical" evidence="7">
    <location>
        <begin position="66"/>
        <end position="89"/>
    </location>
</feature>
<evidence type="ECO:0000313" key="8">
    <source>
        <dbReference type="EMBL" id="EFO88435.1"/>
    </source>
</evidence>
<accession>E3N7A9</accession>
<evidence type="ECO:0000256" key="5">
    <source>
        <dbReference type="ARBA" id="ARBA00023136"/>
    </source>
</evidence>
<name>E3N7A9_CAERE</name>
<feature type="transmembrane region" description="Helical" evidence="7">
    <location>
        <begin position="30"/>
        <end position="54"/>
    </location>
</feature>
<evidence type="ECO:0000256" key="2">
    <source>
        <dbReference type="ARBA" id="ARBA00006803"/>
    </source>
</evidence>